<feature type="domain" description="PEGA" evidence="1">
    <location>
        <begin position="251"/>
        <end position="317"/>
    </location>
</feature>
<evidence type="ECO:0000259" key="1">
    <source>
        <dbReference type="Pfam" id="PF08308"/>
    </source>
</evidence>
<dbReference type="PANTHER" id="PTHR36194">
    <property type="entry name" value="S-LAYER-LIKE PROTEIN"/>
    <property type="match status" value="1"/>
</dbReference>
<gene>
    <name evidence="2" type="ORF">DK846_06795</name>
</gene>
<feature type="domain" description="PEGA" evidence="1">
    <location>
        <begin position="105"/>
        <end position="172"/>
    </location>
</feature>
<dbReference type="InterPro" id="IPR013229">
    <property type="entry name" value="PEGA"/>
</dbReference>
<dbReference type="GeneID" id="97548652"/>
<dbReference type="Pfam" id="PF08308">
    <property type="entry name" value="PEGA"/>
    <property type="match status" value="4"/>
</dbReference>
<dbReference type="EMBL" id="QGMY01000006">
    <property type="protein sequence ID" value="PWR72664.1"/>
    <property type="molecule type" value="Genomic_DNA"/>
</dbReference>
<proteinExistence type="predicted"/>
<name>A0A2V2MWX7_9EURY</name>
<reference evidence="2 3" key="1">
    <citation type="submission" date="2018-05" db="EMBL/GenBank/DDBJ databases">
        <title>Draft genome of Methanospirillum lacunae Ki8-1.</title>
        <authorList>
            <person name="Dueholm M.S."/>
            <person name="Nielsen P.H."/>
            <person name="Bakmann L.F."/>
            <person name="Otzen D.E."/>
        </authorList>
    </citation>
    <scope>NUCLEOTIDE SEQUENCE [LARGE SCALE GENOMIC DNA]</scope>
    <source>
        <strain evidence="2 3">Ki8-1</strain>
    </source>
</reference>
<keyword evidence="3" id="KW-1185">Reference proteome</keyword>
<evidence type="ECO:0000313" key="2">
    <source>
        <dbReference type="EMBL" id="PWR72664.1"/>
    </source>
</evidence>
<feature type="domain" description="PEGA" evidence="1">
    <location>
        <begin position="30"/>
        <end position="86"/>
    </location>
</feature>
<dbReference type="RefSeq" id="WP_109968175.1">
    <property type="nucleotide sequence ID" value="NZ_CP176093.1"/>
</dbReference>
<comment type="caution">
    <text evidence="2">The sequence shown here is derived from an EMBL/GenBank/DDBJ whole genome shotgun (WGS) entry which is preliminary data.</text>
</comment>
<feature type="domain" description="PEGA" evidence="1">
    <location>
        <begin position="179"/>
        <end position="246"/>
    </location>
</feature>
<protein>
    <recommendedName>
        <fullName evidence="1">PEGA domain-containing protein</fullName>
    </recommendedName>
</protein>
<dbReference type="Proteomes" id="UP000245657">
    <property type="component" value="Unassembled WGS sequence"/>
</dbReference>
<organism evidence="2 3">
    <name type="scientific">Methanospirillum lacunae</name>
    <dbReference type="NCBI Taxonomy" id="668570"/>
    <lineage>
        <taxon>Archaea</taxon>
        <taxon>Methanobacteriati</taxon>
        <taxon>Methanobacteriota</taxon>
        <taxon>Stenosarchaea group</taxon>
        <taxon>Methanomicrobia</taxon>
        <taxon>Methanomicrobiales</taxon>
        <taxon>Methanospirillaceae</taxon>
        <taxon>Methanospirillum</taxon>
    </lineage>
</organism>
<accession>A0A2V2MWX7</accession>
<sequence>MKWFIIALILVFVLIVIPGFSDTNQSQAGYLSIISSPSGATVTFDGINSGVTPVIIPIPNSSRLPHSITLEMTGYQDWTTTVNKNPDTGSVETISATLTDSTDTGTIQVISDPTGATATCDGSNTQLTPYTYRGLSPGKHEISLSLNGYYPYSTTISVASGAESVISAALSPEETRSTGSISVSSDPTGATVTLDEMQSKITPNTFTNVKTGTHTIEIKKSGYSSYTSTVTVTSGVESEISASLSRVKNTGSLTVNSDPSGASIYLNNVYYGISPIHIDTLDTGIYTIKAEKSSYNSDTEIINLIKGQENTVQLTLSSKMPERPFNRWMDIAPMGIPLGGDIPMGSPGMPPGPR</sequence>
<evidence type="ECO:0000313" key="3">
    <source>
        <dbReference type="Proteomes" id="UP000245657"/>
    </source>
</evidence>
<dbReference type="AlphaFoldDB" id="A0A2V2MWX7"/>
<dbReference type="PANTHER" id="PTHR36194:SF1">
    <property type="entry name" value="S-LAYER-LIKE PROTEIN"/>
    <property type="match status" value="1"/>
</dbReference>
<dbReference type="OrthoDB" id="95942at2157"/>